<dbReference type="InterPro" id="IPR000160">
    <property type="entry name" value="GGDEF_dom"/>
</dbReference>
<evidence type="ECO:0000259" key="1">
    <source>
        <dbReference type="PROSITE" id="PS50113"/>
    </source>
</evidence>
<reference evidence="3 4" key="1">
    <citation type="submission" date="2018-07" db="EMBL/GenBank/DDBJ databases">
        <title>Motiliproteus coralliicola sp. nov., a bacterium isolated from Coral.</title>
        <authorList>
            <person name="Wang G."/>
        </authorList>
    </citation>
    <scope>NUCLEOTIDE SEQUENCE [LARGE SCALE GENOMIC DNA]</scope>
    <source>
        <strain evidence="3 4">C34</strain>
    </source>
</reference>
<evidence type="ECO:0000313" key="3">
    <source>
        <dbReference type="EMBL" id="RDE24845.1"/>
    </source>
</evidence>
<dbReference type="SUPFAM" id="SSF55785">
    <property type="entry name" value="PYP-like sensor domain (PAS domain)"/>
    <property type="match status" value="2"/>
</dbReference>
<sequence length="452" mass="50373">MESPSNPYLSATNLYAEALASSDLFSNNKTIMLLICPTTGSIVGASSGACEYYGYSREQLTSMAIAEINTASVEEISKEMNRAESESRNFFVFSHRLSSGEIRNVEVISTPISVGENKLLFSVINDVTEKLIAEEKAKRTLSELETILDNAHEGIAYIRNRVFVRVNNWLLEQTGYLRTELEGSDTSIIHESLKSYHQIGKEAYSGIEGGNVYRAEIRLKRKDESLFWCRITGREIDQNAEGAGSIWLFDDISKQRQKEQALHQRANFDHLTGLPNRALFLDRLTQAISRAKRNGERLALLFADLNGFKAINDSLGHSAGDQALIEIAERLTQTIRASDTLARFAGDEFTMVLPGIDSQASIDRFIGKINQQFDQPFVIDGIPIALSLSIGAAIYPEQGESINELLVRADEQMYQQKRASRKPTKNLTQSIVAVSQYFSGPNENPVQKKPDS</sequence>
<keyword evidence="4" id="KW-1185">Reference proteome</keyword>
<name>A0A369WZA6_9GAMM</name>
<dbReference type="InterPro" id="IPR052155">
    <property type="entry name" value="Biofilm_reg_signaling"/>
</dbReference>
<comment type="caution">
    <text evidence="3">The sequence shown here is derived from an EMBL/GenBank/DDBJ whole genome shotgun (WGS) entry which is preliminary data.</text>
</comment>
<dbReference type="CDD" id="cd01949">
    <property type="entry name" value="GGDEF"/>
    <property type="match status" value="1"/>
</dbReference>
<dbReference type="NCBIfam" id="TIGR00254">
    <property type="entry name" value="GGDEF"/>
    <property type="match status" value="1"/>
</dbReference>
<dbReference type="EMBL" id="QQOH01000001">
    <property type="protein sequence ID" value="RDE24845.1"/>
    <property type="molecule type" value="Genomic_DNA"/>
</dbReference>
<evidence type="ECO:0000259" key="2">
    <source>
        <dbReference type="PROSITE" id="PS50887"/>
    </source>
</evidence>
<gene>
    <name evidence="3" type="ORF">DV711_04470</name>
</gene>
<dbReference type="PANTHER" id="PTHR44757:SF2">
    <property type="entry name" value="BIOFILM ARCHITECTURE MAINTENANCE PROTEIN MBAA"/>
    <property type="match status" value="1"/>
</dbReference>
<dbReference type="Gene3D" id="3.30.450.20">
    <property type="entry name" value="PAS domain"/>
    <property type="match status" value="2"/>
</dbReference>
<dbReference type="Pfam" id="PF00990">
    <property type="entry name" value="GGDEF"/>
    <property type="match status" value="1"/>
</dbReference>
<dbReference type="SUPFAM" id="SSF55073">
    <property type="entry name" value="Nucleotide cyclase"/>
    <property type="match status" value="1"/>
</dbReference>
<dbReference type="PANTHER" id="PTHR44757">
    <property type="entry name" value="DIGUANYLATE CYCLASE DGCP"/>
    <property type="match status" value="1"/>
</dbReference>
<dbReference type="InterPro" id="IPR035965">
    <property type="entry name" value="PAS-like_dom_sf"/>
</dbReference>
<feature type="domain" description="PAC" evidence="1">
    <location>
        <begin position="213"/>
        <end position="264"/>
    </location>
</feature>
<dbReference type="CDD" id="cd00130">
    <property type="entry name" value="PAS"/>
    <property type="match status" value="1"/>
</dbReference>
<dbReference type="InterPro" id="IPR043128">
    <property type="entry name" value="Rev_trsase/Diguanyl_cyclase"/>
</dbReference>
<dbReference type="NCBIfam" id="TIGR00229">
    <property type="entry name" value="sensory_box"/>
    <property type="match status" value="2"/>
</dbReference>
<accession>A0A369WZA6</accession>
<dbReference type="AlphaFoldDB" id="A0A369WZA6"/>
<dbReference type="InterPro" id="IPR000014">
    <property type="entry name" value="PAS"/>
</dbReference>
<dbReference type="Proteomes" id="UP000253769">
    <property type="component" value="Unassembled WGS sequence"/>
</dbReference>
<dbReference type="Pfam" id="PF13426">
    <property type="entry name" value="PAS_9"/>
    <property type="match status" value="2"/>
</dbReference>
<protein>
    <submittedName>
        <fullName evidence="3">Sensor domain-containing diguanylate cyclase</fullName>
    </submittedName>
</protein>
<dbReference type="PROSITE" id="PS50887">
    <property type="entry name" value="GGDEF"/>
    <property type="match status" value="1"/>
</dbReference>
<dbReference type="OrthoDB" id="9812260at2"/>
<feature type="domain" description="GGDEF" evidence="2">
    <location>
        <begin position="296"/>
        <end position="429"/>
    </location>
</feature>
<dbReference type="PROSITE" id="PS50113">
    <property type="entry name" value="PAC"/>
    <property type="match status" value="1"/>
</dbReference>
<dbReference type="InterPro" id="IPR001610">
    <property type="entry name" value="PAC"/>
</dbReference>
<dbReference type="SMART" id="SM00086">
    <property type="entry name" value="PAC"/>
    <property type="match status" value="2"/>
</dbReference>
<proteinExistence type="predicted"/>
<dbReference type="InterPro" id="IPR029787">
    <property type="entry name" value="Nucleotide_cyclase"/>
</dbReference>
<dbReference type="Gene3D" id="3.30.70.270">
    <property type="match status" value="1"/>
</dbReference>
<dbReference type="SMART" id="SM00267">
    <property type="entry name" value="GGDEF"/>
    <property type="match status" value="1"/>
</dbReference>
<evidence type="ECO:0000313" key="4">
    <source>
        <dbReference type="Proteomes" id="UP000253769"/>
    </source>
</evidence>
<organism evidence="3 4">
    <name type="scientific">Motiliproteus coralliicola</name>
    <dbReference type="NCBI Taxonomy" id="2283196"/>
    <lineage>
        <taxon>Bacteria</taxon>
        <taxon>Pseudomonadati</taxon>
        <taxon>Pseudomonadota</taxon>
        <taxon>Gammaproteobacteria</taxon>
        <taxon>Oceanospirillales</taxon>
        <taxon>Oceanospirillaceae</taxon>
        <taxon>Motiliproteus</taxon>
    </lineage>
</organism>
<dbReference type="InterPro" id="IPR000700">
    <property type="entry name" value="PAS-assoc_C"/>
</dbReference>
<dbReference type="RefSeq" id="WP_114694436.1">
    <property type="nucleotide sequence ID" value="NZ_QQOH01000001.1"/>
</dbReference>